<name>A0AB39UZA6_9GAMM</name>
<accession>A0AB39UZA6</accession>
<sequence length="111" mass="12327">MSEMKRLFGLILASLVSLSVWADALWIDVRTPQEYAQGHVEGALLVPYQEIGQRIGSIAPDRDAEIHLYCRSGRRAGIALETLRAMGYTRVVNEGGLDDVVKQYGLPVVRE</sequence>
<dbReference type="InterPro" id="IPR036873">
    <property type="entry name" value="Rhodanese-like_dom_sf"/>
</dbReference>
<protein>
    <submittedName>
        <fullName evidence="2">Rhodanese-like domain-containing protein</fullName>
    </submittedName>
</protein>
<dbReference type="PROSITE" id="PS50206">
    <property type="entry name" value="RHODANESE_3"/>
    <property type="match status" value="1"/>
</dbReference>
<feature type="domain" description="Rhodanese" evidence="1">
    <location>
        <begin position="20"/>
        <end position="109"/>
    </location>
</feature>
<dbReference type="AlphaFoldDB" id="A0AB39UZA6"/>
<evidence type="ECO:0000259" key="1">
    <source>
        <dbReference type="PROSITE" id="PS50206"/>
    </source>
</evidence>
<dbReference type="Gene3D" id="3.40.250.10">
    <property type="entry name" value="Rhodanese-like domain"/>
    <property type="match status" value="1"/>
</dbReference>
<gene>
    <name evidence="2" type="ORF">AAIA72_04240</name>
</gene>
<dbReference type="KEGG" id="tcd:AAIA72_04240"/>
<dbReference type="CDD" id="cd00158">
    <property type="entry name" value="RHOD"/>
    <property type="match status" value="1"/>
</dbReference>
<dbReference type="PANTHER" id="PTHR45431:SF3">
    <property type="entry name" value="RHODANESE-LIKE DOMAIN-CONTAINING PROTEIN 15, CHLOROPLASTIC"/>
    <property type="match status" value="1"/>
</dbReference>
<dbReference type="Pfam" id="PF00581">
    <property type="entry name" value="Rhodanese"/>
    <property type="match status" value="1"/>
</dbReference>
<dbReference type="InterPro" id="IPR052367">
    <property type="entry name" value="Thiosulfate_ST/Rhodanese-like"/>
</dbReference>
<dbReference type="InterPro" id="IPR001763">
    <property type="entry name" value="Rhodanese-like_dom"/>
</dbReference>
<reference evidence="2" key="1">
    <citation type="submission" date="2024-05" db="EMBL/GenBank/DDBJ databases">
        <title>Genome sequencing of novel strain.</title>
        <authorList>
            <person name="Ganbat D."/>
            <person name="Ganbat S."/>
            <person name="Lee S.-J."/>
        </authorList>
    </citation>
    <scope>NUCLEOTIDE SEQUENCE</scope>
    <source>
        <strain evidence="2">SMD15-11</strain>
    </source>
</reference>
<dbReference type="SUPFAM" id="SSF52821">
    <property type="entry name" value="Rhodanese/Cell cycle control phosphatase"/>
    <property type="match status" value="1"/>
</dbReference>
<dbReference type="PANTHER" id="PTHR45431">
    <property type="entry name" value="RHODANESE-LIKE DOMAIN-CONTAINING PROTEIN 15, CHLOROPLASTIC"/>
    <property type="match status" value="1"/>
</dbReference>
<dbReference type="EMBL" id="CP154858">
    <property type="protein sequence ID" value="XDT73191.1"/>
    <property type="molecule type" value="Genomic_DNA"/>
</dbReference>
<proteinExistence type="predicted"/>
<evidence type="ECO:0000313" key="2">
    <source>
        <dbReference type="EMBL" id="XDT73191.1"/>
    </source>
</evidence>
<organism evidence="2">
    <name type="scientific">Thermohahella caldifontis</name>
    <dbReference type="NCBI Taxonomy" id="3142973"/>
    <lineage>
        <taxon>Bacteria</taxon>
        <taxon>Pseudomonadati</taxon>
        <taxon>Pseudomonadota</taxon>
        <taxon>Gammaproteobacteria</taxon>
        <taxon>Oceanospirillales</taxon>
        <taxon>Hahellaceae</taxon>
        <taxon>Thermohahella</taxon>
    </lineage>
</organism>
<dbReference type="RefSeq" id="WP_369602185.1">
    <property type="nucleotide sequence ID" value="NZ_CP154858.1"/>
</dbReference>
<dbReference type="SMART" id="SM00450">
    <property type="entry name" value="RHOD"/>
    <property type="match status" value="1"/>
</dbReference>